<dbReference type="PANTHER" id="PTHR42884:SF14">
    <property type="entry name" value="NEUROENDOCRINE CONVERTASE 1"/>
    <property type="match status" value="1"/>
</dbReference>
<dbReference type="Proteomes" id="UP001589700">
    <property type="component" value="Unassembled WGS sequence"/>
</dbReference>
<organism evidence="9 10">
    <name type="scientific">Dietzia aerolata</name>
    <dbReference type="NCBI Taxonomy" id="595984"/>
    <lineage>
        <taxon>Bacteria</taxon>
        <taxon>Bacillati</taxon>
        <taxon>Actinomycetota</taxon>
        <taxon>Actinomycetes</taxon>
        <taxon>Mycobacteriales</taxon>
        <taxon>Dietziaceae</taxon>
        <taxon>Dietzia</taxon>
    </lineage>
</organism>
<feature type="signal peptide" evidence="7">
    <location>
        <begin position="1"/>
        <end position="31"/>
    </location>
</feature>
<gene>
    <name evidence="9" type="ORF">ACFFVD_07330</name>
</gene>
<feature type="region of interest" description="Disordered" evidence="5">
    <location>
        <begin position="451"/>
        <end position="477"/>
    </location>
</feature>
<keyword evidence="2 4" id="KW-0378">Hydrolase</keyword>
<dbReference type="InterPro" id="IPR023828">
    <property type="entry name" value="Peptidase_S8_Ser-AS"/>
</dbReference>
<feature type="region of interest" description="Disordered" evidence="5">
    <location>
        <begin position="167"/>
        <end position="227"/>
    </location>
</feature>
<evidence type="ECO:0000313" key="9">
    <source>
        <dbReference type="EMBL" id="MFB9259611.1"/>
    </source>
</evidence>
<keyword evidence="3 4" id="KW-0720">Serine protease</keyword>
<dbReference type="InterPro" id="IPR000209">
    <property type="entry name" value="Peptidase_S8/S53_dom"/>
</dbReference>
<dbReference type="InterPro" id="IPR036852">
    <property type="entry name" value="Peptidase_S8/S53_dom_sf"/>
</dbReference>
<dbReference type="SUPFAM" id="SSF52743">
    <property type="entry name" value="Subtilisin-like"/>
    <property type="match status" value="1"/>
</dbReference>
<dbReference type="PROSITE" id="PS51892">
    <property type="entry name" value="SUBTILASE"/>
    <property type="match status" value="1"/>
</dbReference>
<feature type="compositionally biased region" description="Low complexity" evidence="5">
    <location>
        <begin position="454"/>
        <end position="466"/>
    </location>
</feature>
<keyword evidence="7" id="KW-0732">Signal</keyword>
<evidence type="ECO:0000259" key="8">
    <source>
        <dbReference type="Pfam" id="PF00082"/>
    </source>
</evidence>
<feature type="domain" description="Peptidase S8/S53" evidence="8">
    <location>
        <begin position="96"/>
        <end position="437"/>
    </location>
</feature>
<comment type="similarity">
    <text evidence="4">Belongs to the peptidase S8 family.</text>
</comment>
<dbReference type="Pfam" id="PF00082">
    <property type="entry name" value="Peptidase_S8"/>
    <property type="match status" value="1"/>
</dbReference>
<dbReference type="PROSITE" id="PS00137">
    <property type="entry name" value="SUBTILASE_HIS"/>
    <property type="match status" value="1"/>
</dbReference>
<dbReference type="RefSeq" id="WP_380023239.1">
    <property type="nucleotide sequence ID" value="NZ_JBHMDY010000004.1"/>
</dbReference>
<feature type="active site" description="Charge relay system" evidence="4">
    <location>
        <position position="136"/>
    </location>
</feature>
<dbReference type="Gene3D" id="3.40.50.200">
    <property type="entry name" value="Peptidase S8/S53 domain"/>
    <property type="match status" value="1"/>
</dbReference>
<dbReference type="PRINTS" id="PR00723">
    <property type="entry name" value="SUBTILISIN"/>
</dbReference>
<name>A0ABV5JPC3_9ACTN</name>
<evidence type="ECO:0000256" key="3">
    <source>
        <dbReference type="ARBA" id="ARBA00022825"/>
    </source>
</evidence>
<feature type="active site" description="Charge relay system" evidence="4">
    <location>
        <position position="105"/>
    </location>
</feature>
<evidence type="ECO:0000256" key="7">
    <source>
        <dbReference type="SAM" id="SignalP"/>
    </source>
</evidence>
<comment type="caution">
    <text evidence="9">The sequence shown here is derived from an EMBL/GenBank/DDBJ whole genome shotgun (WGS) entry which is preliminary data.</text>
</comment>
<dbReference type="EMBL" id="JBHMDY010000004">
    <property type="protein sequence ID" value="MFB9259611.1"/>
    <property type="molecule type" value="Genomic_DNA"/>
</dbReference>
<keyword evidence="6" id="KW-0812">Transmembrane</keyword>
<protein>
    <submittedName>
        <fullName evidence="9">S8 family serine peptidase</fullName>
    </submittedName>
</protein>
<keyword evidence="10" id="KW-1185">Reference proteome</keyword>
<dbReference type="InterPro" id="IPR022398">
    <property type="entry name" value="Peptidase_S8_His-AS"/>
</dbReference>
<reference evidence="9 10" key="1">
    <citation type="submission" date="2024-09" db="EMBL/GenBank/DDBJ databases">
        <authorList>
            <person name="Sun Q."/>
            <person name="Mori K."/>
        </authorList>
    </citation>
    <scope>NUCLEOTIDE SEQUENCE [LARGE SCALE GENOMIC DNA]</scope>
    <source>
        <strain evidence="9 10">CCM 7659</strain>
    </source>
</reference>
<dbReference type="PANTHER" id="PTHR42884">
    <property type="entry name" value="PROPROTEIN CONVERTASE SUBTILISIN/KEXIN-RELATED"/>
    <property type="match status" value="1"/>
</dbReference>
<proteinExistence type="inferred from homology"/>
<feature type="active site" description="Charge relay system" evidence="4">
    <location>
        <position position="390"/>
    </location>
</feature>
<dbReference type="InterPro" id="IPR015500">
    <property type="entry name" value="Peptidase_S8_subtilisin-rel"/>
</dbReference>
<evidence type="ECO:0000256" key="2">
    <source>
        <dbReference type="ARBA" id="ARBA00022801"/>
    </source>
</evidence>
<sequence>MTRARVGRGARRSLASTAATASALAIFATQAGGPAMASAVPRPLIDGPIPPATDLATQPLRADGPCRTTAGVLDPSSPPASATAAELRDAWIHGRGEGQVVAVIDTGVNPGPRLPRVRGAGDVMPGRDGTEDCDAHGTLVAGILAATEDDSGHSGIAPGVEIVAIRQSSSILRPDQRQRTTRPGPARGSGQPDGERGRSPGDEFGTSPDTAPAQAPELAPGQAPVGSPAGVGTLSTLASAIRLAVDAGATVINISEVACVPSGTLLADETLGGAIRYAAVDHDVVIVAAAGNVGDTCAEQNLDLPDPAVPGDDGWDDIRTIATPAWYDDHVLTVGGVDTAGRPSDFSLRGPWVDVAAPAENLRSVGADGDGVSDLVIAADGSRTPITGTSFAAPMVAGTAALVRQRHPGFTARQVIERIEETAIPAAGGHDHAIGHGVVDPVAAVTGVRREGRPAPATATLAAPTPESGPPGAGSGAAVAAGALAIGAAVVVVVLFRPRGASHRPDHRPNH</sequence>
<evidence type="ECO:0000256" key="6">
    <source>
        <dbReference type="SAM" id="Phobius"/>
    </source>
</evidence>
<feature type="chain" id="PRO_5045061090" evidence="7">
    <location>
        <begin position="32"/>
        <end position="511"/>
    </location>
</feature>
<dbReference type="PROSITE" id="PS00138">
    <property type="entry name" value="SUBTILASE_SER"/>
    <property type="match status" value="1"/>
</dbReference>
<keyword evidence="6" id="KW-1133">Transmembrane helix</keyword>
<evidence type="ECO:0000256" key="5">
    <source>
        <dbReference type="SAM" id="MobiDB-lite"/>
    </source>
</evidence>
<keyword evidence="6" id="KW-0472">Membrane</keyword>
<evidence type="ECO:0000256" key="4">
    <source>
        <dbReference type="PROSITE-ProRule" id="PRU01240"/>
    </source>
</evidence>
<feature type="transmembrane region" description="Helical" evidence="6">
    <location>
        <begin position="476"/>
        <end position="496"/>
    </location>
</feature>
<evidence type="ECO:0000313" key="10">
    <source>
        <dbReference type="Proteomes" id="UP001589700"/>
    </source>
</evidence>
<keyword evidence="1 4" id="KW-0645">Protease</keyword>
<evidence type="ECO:0000256" key="1">
    <source>
        <dbReference type="ARBA" id="ARBA00022670"/>
    </source>
</evidence>
<accession>A0ABV5JPC3</accession>